<feature type="compositionally biased region" description="Basic and acidic residues" evidence="1">
    <location>
        <begin position="52"/>
        <end position="61"/>
    </location>
</feature>
<keyword evidence="3" id="KW-1185">Reference proteome</keyword>
<organism evidence="2 3">
    <name type="scientific">Asparagus officinalis</name>
    <name type="common">Garden asparagus</name>
    <dbReference type="NCBI Taxonomy" id="4686"/>
    <lineage>
        <taxon>Eukaryota</taxon>
        <taxon>Viridiplantae</taxon>
        <taxon>Streptophyta</taxon>
        <taxon>Embryophyta</taxon>
        <taxon>Tracheophyta</taxon>
        <taxon>Spermatophyta</taxon>
        <taxon>Magnoliopsida</taxon>
        <taxon>Liliopsida</taxon>
        <taxon>Asparagales</taxon>
        <taxon>Asparagaceae</taxon>
        <taxon>Asparagoideae</taxon>
        <taxon>Asparagus</taxon>
    </lineage>
</organism>
<dbReference type="AlphaFoldDB" id="A0A5P1F7Q9"/>
<evidence type="ECO:0000256" key="1">
    <source>
        <dbReference type="SAM" id="MobiDB-lite"/>
    </source>
</evidence>
<gene>
    <name evidence="2" type="ORF">A4U43_C04F22870</name>
</gene>
<accession>A0A5P1F7Q9</accession>
<reference evidence="3" key="1">
    <citation type="journal article" date="2017" name="Nat. Commun.">
        <title>The asparagus genome sheds light on the origin and evolution of a young Y chromosome.</title>
        <authorList>
            <person name="Harkess A."/>
            <person name="Zhou J."/>
            <person name="Xu C."/>
            <person name="Bowers J.E."/>
            <person name="Van der Hulst R."/>
            <person name="Ayyampalayam S."/>
            <person name="Mercati F."/>
            <person name="Riccardi P."/>
            <person name="McKain M.R."/>
            <person name="Kakrana A."/>
            <person name="Tang H."/>
            <person name="Ray J."/>
            <person name="Groenendijk J."/>
            <person name="Arikit S."/>
            <person name="Mathioni S.M."/>
            <person name="Nakano M."/>
            <person name="Shan H."/>
            <person name="Telgmann-Rauber A."/>
            <person name="Kanno A."/>
            <person name="Yue Z."/>
            <person name="Chen H."/>
            <person name="Li W."/>
            <person name="Chen Y."/>
            <person name="Xu X."/>
            <person name="Zhang Y."/>
            <person name="Luo S."/>
            <person name="Chen H."/>
            <person name="Gao J."/>
            <person name="Mao Z."/>
            <person name="Pires J.C."/>
            <person name="Luo M."/>
            <person name="Kudrna D."/>
            <person name="Wing R.A."/>
            <person name="Meyers B.C."/>
            <person name="Yi K."/>
            <person name="Kong H."/>
            <person name="Lavrijsen P."/>
            <person name="Sunseri F."/>
            <person name="Falavigna A."/>
            <person name="Ye Y."/>
            <person name="Leebens-Mack J.H."/>
            <person name="Chen G."/>
        </authorList>
    </citation>
    <scope>NUCLEOTIDE SEQUENCE [LARGE SCALE GENOMIC DNA]</scope>
    <source>
        <strain evidence="3">cv. DH0086</strain>
    </source>
</reference>
<feature type="region of interest" description="Disordered" evidence="1">
    <location>
        <begin position="52"/>
        <end position="74"/>
    </location>
</feature>
<evidence type="ECO:0000313" key="3">
    <source>
        <dbReference type="Proteomes" id="UP000243459"/>
    </source>
</evidence>
<protein>
    <submittedName>
        <fullName evidence="2">Uncharacterized protein</fullName>
    </submittedName>
</protein>
<dbReference type="Gramene" id="ONK72759">
    <property type="protein sequence ID" value="ONK72759"/>
    <property type="gene ID" value="A4U43_C04F22870"/>
</dbReference>
<dbReference type="EMBL" id="CM007384">
    <property type="protein sequence ID" value="ONK72759.1"/>
    <property type="molecule type" value="Genomic_DNA"/>
</dbReference>
<name>A0A5P1F7Q9_ASPOF</name>
<evidence type="ECO:0000313" key="2">
    <source>
        <dbReference type="EMBL" id="ONK72759.1"/>
    </source>
</evidence>
<proteinExistence type="predicted"/>
<dbReference type="Proteomes" id="UP000243459">
    <property type="component" value="Chromosome 4"/>
</dbReference>
<sequence length="97" mass="10828">MVVPASGKKPYFDPVITAYWILHFRIELEPLAQQQNSLAHCYSATMREQAAEAHKSKEALSRRRASSEVGSNRRDSLSVDAILNNSLSSQPHAIEYG</sequence>